<reference evidence="2 3" key="1">
    <citation type="submission" date="2018-08" db="EMBL/GenBank/DDBJ databases">
        <authorList>
            <person name="Laetsch R D."/>
            <person name="Stevens L."/>
            <person name="Kumar S."/>
            <person name="Blaxter L. M."/>
        </authorList>
    </citation>
    <scope>NUCLEOTIDE SEQUENCE [LARGE SCALE GENOMIC DNA]</scope>
</reference>
<feature type="compositionally biased region" description="Acidic residues" evidence="1">
    <location>
        <begin position="29"/>
        <end position="47"/>
    </location>
</feature>
<sequence length="47" mass="5717">MESSIFVSFIDENGPIDEKWYCNKKEAEEEKEEEEEEGEEEEEREEE</sequence>
<gene>
    <name evidence="2" type="ORF">NAV_LOCUS6166</name>
</gene>
<proteinExistence type="predicted"/>
<organism evidence="2 3">
    <name type="scientific">Acanthocheilonema viteae</name>
    <name type="common">Filarial nematode worm</name>
    <name type="synonym">Dipetalonema viteae</name>
    <dbReference type="NCBI Taxonomy" id="6277"/>
    <lineage>
        <taxon>Eukaryota</taxon>
        <taxon>Metazoa</taxon>
        <taxon>Ecdysozoa</taxon>
        <taxon>Nematoda</taxon>
        <taxon>Chromadorea</taxon>
        <taxon>Rhabditida</taxon>
        <taxon>Spirurina</taxon>
        <taxon>Spiruromorpha</taxon>
        <taxon>Filarioidea</taxon>
        <taxon>Onchocercidae</taxon>
        <taxon>Acanthocheilonema</taxon>
    </lineage>
</organism>
<dbReference type="EMBL" id="UPTC01001209">
    <property type="protein sequence ID" value="VBB31375.1"/>
    <property type="molecule type" value="Genomic_DNA"/>
</dbReference>
<protein>
    <submittedName>
        <fullName evidence="2">Uncharacterized protein</fullName>
    </submittedName>
</protein>
<feature type="compositionally biased region" description="Basic and acidic residues" evidence="1">
    <location>
        <begin position="16"/>
        <end position="28"/>
    </location>
</feature>
<feature type="non-terminal residue" evidence="2">
    <location>
        <position position="47"/>
    </location>
</feature>
<accession>A0A498SRD8</accession>
<evidence type="ECO:0000313" key="3">
    <source>
        <dbReference type="Proteomes" id="UP000276991"/>
    </source>
</evidence>
<keyword evidence="3" id="KW-1185">Reference proteome</keyword>
<dbReference type="AlphaFoldDB" id="A0A498SRD8"/>
<feature type="region of interest" description="Disordered" evidence="1">
    <location>
        <begin position="1"/>
        <end position="47"/>
    </location>
</feature>
<evidence type="ECO:0000313" key="2">
    <source>
        <dbReference type="EMBL" id="VBB31375.1"/>
    </source>
</evidence>
<dbReference type="Proteomes" id="UP000276991">
    <property type="component" value="Unassembled WGS sequence"/>
</dbReference>
<evidence type="ECO:0000256" key="1">
    <source>
        <dbReference type="SAM" id="MobiDB-lite"/>
    </source>
</evidence>
<name>A0A498SRD8_ACAVI</name>